<proteinExistence type="predicted"/>
<keyword evidence="1" id="KW-0472">Membrane</keyword>
<keyword evidence="1" id="KW-0812">Transmembrane</keyword>
<reference evidence="2 3" key="1">
    <citation type="submission" date="2024-02" db="EMBL/GenBank/DDBJ databases">
        <title>complete genome of Flavobacterium ginsenosidimutans Str. YTB16.</title>
        <authorList>
            <person name="Wang Q."/>
        </authorList>
    </citation>
    <scope>NUCLEOTIDE SEQUENCE [LARGE SCALE GENOMIC DNA]</scope>
    <source>
        <strain evidence="2 3">YTB16</strain>
    </source>
</reference>
<protein>
    <submittedName>
        <fullName evidence="2">Uncharacterized protein</fullName>
    </submittedName>
</protein>
<feature type="transmembrane region" description="Helical" evidence="1">
    <location>
        <begin position="77"/>
        <end position="94"/>
    </location>
</feature>
<evidence type="ECO:0000313" key="2">
    <source>
        <dbReference type="EMBL" id="WXK50331.1"/>
    </source>
</evidence>
<organism evidence="2 3">
    <name type="scientific">Flavobacterium ginsenosidimutans</name>
    <dbReference type="NCBI Taxonomy" id="687844"/>
    <lineage>
        <taxon>Bacteria</taxon>
        <taxon>Pseudomonadati</taxon>
        <taxon>Bacteroidota</taxon>
        <taxon>Flavobacteriia</taxon>
        <taxon>Flavobacteriales</taxon>
        <taxon>Flavobacteriaceae</taxon>
        <taxon>Flavobacterium</taxon>
    </lineage>
</organism>
<name>A0ABZ2QFG5_9FLAO</name>
<sequence length="491" mass="57847">MNENIKSQEEIKKIIIDIEQKWPVDRWIVNGIHIWPLVRIKIYTHYLSKLLSVANGNNSNNVASAKKNAWTEKIKKSYSIISFLYFLMFFFLRLKKKKIVFFGAHFHRVLQNGVYFNRFYDSMIEAHNLKEDVYVIEYRKVNPLNFNQQAIIDLEKYLGAYRLIIKMLNKFKSKENVYALEGYKEFYDYLDLKMLGIELESLINWSLKINSLKRFFNILFKKIEPQKIVFLGYYGLDDLTAAVVSANEMQIKTVDLQHGTQINNMAFNSWTKFPESGFNTVVKEFWTWDEESKKAIDLWASKTSNTTAKTIGQPYVSYWLNKRKEDFSKPNKILYTLHLSKIEEMLGSDLIFVIKNINYQWILRLHPRNSIAKEDLENFLEINKIKDKVIIQSPIEMPLPKVLSESVLHVTNYSGALIEARMMNIPSVIINKLGLEIYEQYIDNELVHFIDNESLDFCTSFQTLIRKIETRKSVDGTYKVFNPLLNDFNII</sequence>
<dbReference type="EMBL" id="CP147988">
    <property type="protein sequence ID" value="WXK50331.1"/>
    <property type="molecule type" value="Genomic_DNA"/>
</dbReference>
<keyword evidence="1" id="KW-1133">Transmembrane helix</keyword>
<dbReference type="SUPFAM" id="SSF53756">
    <property type="entry name" value="UDP-Glycosyltransferase/glycogen phosphorylase"/>
    <property type="match status" value="1"/>
</dbReference>
<accession>A0ABZ2QFG5</accession>
<dbReference type="Proteomes" id="UP001447857">
    <property type="component" value="Chromosome"/>
</dbReference>
<evidence type="ECO:0000256" key="1">
    <source>
        <dbReference type="SAM" id="Phobius"/>
    </source>
</evidence>
<dbReference type="RefSeq" id="WP_338840684.1">
    <property type="nucleotide sequence ID" value="NZ_CP147988.1"/>
</dbReference>
<gene>
    <name evidence="2" type="ORF">V6624_01605</name>
</gene>
<keyword evidence="3" id="KW-1185">Reference proteome</keyword>
<evidence type="ECO:0000313" key="3">
    <source>
        <dbReference type="Proteomes" id="UP001447857"/>
    </source>
</evidence>